<gene>
    <name evidence="2" type="ORF">OJ252_1730</name>
</gene>
<keyword evidence="1" id="KW-0472">Membrane</keyword>
<protein>
    <submittedName>
        <fullName evidence="2">Signal peptide protein and transmembrane domain containing protein</fullName>
    </submittedName>
</protein>
<keyword evidence="1" id="KW-1133">Transmembrane helix</keyword>
<organism evidence="2 3">
    <name type="scientific">Cryptosporidium canis</name>
    <dbReference type="NCBI Taxonomy" id="195482"/>
    <lineage>
        <taxon>Eukaryota</taxon>
        <taxon>Sar</taxon>
        <taxon>Alveolata</taxon>
        <taxon>Apicomplexa</taxon>
        <taxon>Conoidasida</taxon>
        <taxon>Coccidia</taxon>
        <taxon>Eucoccidiorida</taxon>
        <taxon>Eimeriorina</taxon>
        <taxon>Cryptosporidiidae</taxon>
        <taxon>Cryptosporidium</taxon>
    </lineage>
</organism>
<keyword evidence="3" id="KW-1185">Reference proteome</keyword>
<keyword evidence="1 2" id="KW-0812">Transmembrane</keyword>
<dbReference type="Proteomes" id="UP001071777">
    <property type="component" value="Unassembled WGS sequence"/>
</dbReference>
<evidence type="ECO:0000313" key="2">
    <source>
        <dbReference type="EMBL" id="KAJ1610949.1"/>
    </source>
</evidence>
<accession>A0ABQ8P841</accession>
<proteinExistence type="predicted"/>
<dbReference type="EMBL" id="JAPCXB010000065">
    <property type="protein sequence ID" value="KAJ1610949.1"/>
    <property type="molecule type" value="Genomic_DNA"/>
</dbReference>
<evidence type="ECO:0000256" key="1">
    <source>
        <dbReference type="SAM" id="Phobius"/>
    </source>
</evidence>
<comment type="caution">
    <text evidence="2">The sequence shown here is derived from an EMBL/GenBank/DDBJ whole genome shotgun (WGS) entry which is preliminary data.</text>
</comment>
<reference evidence="2" key="1">
    <citation type="submission" date="2022-10" db="EMBL/GenBank/DDBJ databases">
        <title>Adaptive evolution leads to modifications in subtelomeric GC content in a zoonotic Cryptosporidium species.</title>
        <authorList>
            <person name="Li J."/>
            <person name="Feng Y."/>
            <person name="Xiao L."/>
        </authorList>
    </citation>
    <scope>NUCLEOTIDE SEQUENCE</scope>
    <source>
        <strain evidence="2">25894</strain>
    </source>
</reference>
<evidence type="ECO:0000313" key="3">
    <source>
        <dbReference type="Proteomes" id="UP001071777"/>
    </source>
</evidence>
<sequence length="1353" mass="156478">MNGIGKLYNKNNILLVSFLAIFVFATIGIGIYINIEISNIWINYNILLNSILENTRALYLGFNDGILQFYSCDNHLKKEIQLEMSEYLSIIPSIIFSFPFSFCLSNFDLKNIVGNNYYNYLSSDKESWIMNSSMNFYYISEGIEKCMEITLVRALAQESAFLQQTIIDSKRQIWAIHQNMNRYIINKSNLDITFGQNSLVCNYSTILDNEGSPKITGVIINGSEYQAPMFKVSKHLLDLGSNNFSISGADVTKEGAERIENQQIYSNSNYRGNPQHLLNASESMFRDYEYDKSQIESLFNSKTCLGRENEPNSNELKGTSNPRATFEENHHFADIINLRMLSDLSINMSDYSASKSAFTRTIYIPTSSILNNIEVFSEGMKEIKRNSSNNLSINIMLVQVLSSIMAFITLFFILLTFAPLITVENEKRKEVFSNHGYLIVERYKHFTKKYSTEINRSLEEFYILFEHLFSTIQKVIIYHDNDYENTLEAINSDKSQIITGTKYIELVLVYKQVVGIAMYRLFFVWKFSIFNSCCVRELISNCNQNFKTTASHRNIVNMNSMLETVPLFINRSSQMIEALTDYNSQFENIDYLDFILICIVISNLTYYIDSKLGPNKKIKLIFGRKSIKLLINIQDEDKNILNSHLILSDLLIDSFGESLSDRNICDFFDEFIIENSLLRILIEKLNMELSIKKNPYGIEINLTNKTDANQTIFCRSGNIFKKTEYTKFGLSTVFALDIIDPYHNFIIEDECSKMGIQFIRGKSSNLNLVPIFHLESLIVFTEKTSTPAKEVFKAIIEAINYFNISEVEIYWLCDNDATNELLVGEFDPNKPSPIKHHFSESSNGGNLPYKLKDEFNYRNDNLKSMKYLHAFGNKARTEVNHYILGKSPSRLIIRKIISNVACKEARSCYKSSYKYSNIQNIIDILENSVHAELSTKNYIASSFILNLNSSVNIKKQTYNECLLDRTGKVSGYGFPIPEIKKILSTYSLKRTYKWDTSVSQKPTKVYLTNSDSSNKTIDYNILTSNIFFISDDELTHEIRCTARDILLLSSIDMISEKIDLIMEFWEFVKLNIIIKDEKILQFYCSRLVLHSMVTLKILVKKSTYTIENMVYDFNSMLALILSFISIPLIKPGISSRIVSFLNKMVSVYANELAPLEVQICCLIENILSLPKFSRLFDNFEKCKKMIMINILSLNEDLSIGIRQWIAESANNQDLVMKPLTFYEPIVNYIVGDQGLLLVSVLFNTILYSPPIFEKDYSLAWIKRWIVQNYWENRLEEEIIQLDTTNISVNTQQFSDGFDLFSNFTIPWLNAMLQLDQLHSKNVYSDFFFIETFSKIRCNFDVWNDEYKKNSWDI</sequence>
<name>A0ABQ8P841_9CRYT</name>
<feature type="transmembrane region" description="Helical" evidence="1">
    <location>
        <begin position="12"/>
        <end position="33"/>
    </location>
</feature>
<feature type="transmembrane region" description="Helical" evidence="1">
    <location>
        <begin position="396"/>
        <end position="421"/>
    </location>
</feature>